<dbReference type="OrthoDB" id="9798629at2"/>
<keyword evidence="10" id="KW-1185">Reference proteome</keyword>
<keyword evidence="6 8" id="KW-0472">Membrane</keyword>
<evidence type="ECO:0000256" key="5">
    <source>
        <dbReference type="ARBA" id="ARBA00022989"/>
    </source>
</evidence>
<evidence type="ECO:0000313" key="9">
    <source>
        <dbReference type="EMBL" id="PTD98155.1"/>
    </source>
</evidence>
<dbReference type="GO" id="GO:0005886">
    <property type="term" value="C:plasma membrane"/>
    <property type="evidence" value="ECO:0007669"/>
    <property type="project" value="UniProtKB-SubCell"/>
</dbReference>
<evidence type="ECO:0000256" key="8">
    <source>
        <dbReference type="SAM" id="Phobius"/>
    </source>
</evidence>
<keyword evidence="4 7" id="KW-0812">Transmembrane</keyword>
<reference evidence="9 10" key="1">
    <citation type="submission" date="2018-03" db="EMBL/GenBank/DDBJ databases">
        <authorList>
            <person name="Keele B.F."/>
        </authorList>
    </citation>
    <scope>NUCLEOTIDE SEQUENCE [LARGE SCALE GENOMIC DNA]</scope>
    <source>
        <strain evidence="9 10">D20</strain>
    </source>
</reference>
<comment type="caution">
    <text evidence="9">The sequence shown here is derived from an EMBL/GenBank/DDBJ whole genome shotgun (WGS) entry which is preliminary data.</text>
</comment>
<evidence type="ECO:0000256" key="2">
    <source>
        <dbReference type="ARBA" id="ARBA00005811"/>
    </source>
</evidence>
<feature type="transmembrane region" description="Helical" evidence="8">
    <location>
        <begin position="21"/>
        <end position="42"/>
    </location>
</feature>
<sequence length="140" mass="15408">MGFNVSAQRIGHAQPMAEINMIPLIDVMLVLVVIFLVTAPLLNRAEDIDLPREHAGSELEADAVHVVIDAQQRLRLNGRDLAWEELEDALRLAAGAQASPELQLQADRLTPYESIARLIAAARSAGLRQVAFVMDPRPLR</sequence>
<accession>A0A2T4IK65</accession>
<dbReference type="Proteomes" id="UP000241193">
    <property type="component" value="Unassembled WGS sequence"/>
</dbReference>
<organism evidence="9 10">
    <name type="scientific">Pseudothauera lacus</name>
    <dbReference type="NCBI Taxonomy" id="2136175"/>
    <lineage>
        <taxon>Bacteria</taxon>
        <taxon>Pseudomonadati</taxon>
        <taxon>Pseudomonadota</taxon>
        <taxon>Betaproteobacteria</taxon>
        <taxon>Rhodocyclales</taxon>
        <taxon>Zoogloeaceae</taxon>
        <taxon>Pseudothauera</taxon>
    </lineage>
</organism>
<dbReference type="EMBL" id="PZKC01000001">
    <property type="protein sequence ID" value="PTD98155.1"/>
    <property type="molecule type" value="Genomic_DNA"/>
</dbReference>
<proteinExistence type="inferred from homology"/>
<dbReference type="GO" id="GO:0022857">
    <property type="term" value="F:transmembrane transporter activity"/>
    <property type="evidence" value="ECO:0007669"/>
    <property type="project" value="InterPro"/>
</dbReference>
<protein>
    <submittedName>
        <fullName evidence="9">Biopolymer transporter ExbD</fullName>
    </submittedName>
</protein>
<dbReference type="GO" id="GO:0015031">
    <property type="term" value="P:protein transport"/>
    <property type="evidence" value="ECO:0007669"/>
    <property type="project" value="UniProtKB-KW"/>
</dbReference>
<evidence type="ECO:0000256" key="4">
    <source>
        <dbReference type="ARBA" id="ARBA00022692"/>
    </source>
</evidence>
<gene>
    <name evidence="9" type="ORF">C8261_01735</name>
</gene>
<dbReference type="PANTHER" id="PTHR30558:SF7">
    <property type="entry name" value="TOL-PAL SYSTEM PROTEIN TOLR"/>
    <property type="match status" value="1"/>
</dbReference>
<keyword evidence="3" id="KW-1003">Cell membrane</keyword>
<evidence type="ECO:0000256" key="7">
    <source>
        <dbReference type="RuleBase" id="RU003879"/>
    </source>
</evidence>
<evidence type="ECO:0000256" key="1">
    <source>
        <dbReference type="ARBA" id="ARBA00004162"/>
    </source>
</evidence>
<keyword evidence="7" id="KW-0653">Protein transport</keyword>
<dbReference type="Gene3D" id="3.30.420.270">
    <property type="match status" value="1"/>
</dbReference>
<evidence type="ECO:0000256" key="6">
    <source>
        <dbReference type="ARBA" id="ARBA00023136"/>
    </source>
</evidence>
<dbReference type="InterPro" id="IPR003400">
    <property type="entry name" value="ExbD"/>
</dbReference>
<dbReference type="Pfam" id="PF02472">
    <property type="entry name" value="ExbD"/>
    <property type="match status" value="1"/>
</dbReference>
<comment type="subcellular location">
    <subcellularLocation>
        <location evidence="1">Cell membrane</location>
        <topology evidence="1">Single-pass membrane protein</topology>
    </subcellularLocation>
    <subcellularLocation>
        <location evidence="7">Cell membrane</location>
        <topology evidence="7">Single-pass type II membrane protein</topology>
    </subcellularLocation>
</comment>
<comment type="similarity">
    <text evidence="2 7">Belongs to the ExbD/TolR family.</text>
</comment>
<keyword evidence="5 8" id="KW-1133">Transmembrane helix</keyword>
<reference evidence="9 10" key="2">
    <citation type="submission" date="2018-04" db="EMBL/GenBank/DDBJ databases">
        <title>Thauera lacus sp. nov., isolated from an saline lake in Inner Mongolia, China.</title>
        <authorList>
            <person name="Liang Q.-Y."/>
        </authorList>
    </citation>
    <scope>NUCLEOTIDE SEQUENCE [LARGE SCALE GENOMIC DNA]</scope>
    <source>
        <strain evidence="9 10">D20</strain>
    </source>
</reference>
<dbReference type="AlphaFoldDB" id="A0A2T4IK65"/>
<evidence type="ECO:0000256" key="3">
    <source>
        <dbReference type="ARBA" id="ARBA00022475"/>
    </source>
</evidence>
<dbReference type="PANTHER" id="PTHR30558">
    <property type="entry name" value="EXBD MEMBRANE COMPONENT OF PMF-DRIVEN MACROMOLECULE IMPORT SYSTEM"/>
    <property type="match status" value="1"/>
</dbReference>
<name>A0A2T4IK65_9RHOO</name>
<evidence type="ECO:0000313" key="10">
    <source>
        <dbReference type="Proteomes" id="UP000241193"/>
    </source>
</evidence>
<keyword evidence="7" id="KW-0813">Transport</keyword>
<dbReference type="RefSeq" id="WP_107491915.1">
    <property type="nucleotide sequence ID" value="NZ_PZKC01000001.1"/>
</dbReference>